<feature type="coiled-coil region" evidence="1">
    <location>
        <begin position="14"/>
        <end position="41"/>
    </location>
</feature>
<name>A0A5B7HFI4_PORTR</name>
<organism evidence="2 3">
    <name type="scientific">Portunus trituberculatus</name>
    <name type="common">Swimming crab</name>
    <name type="synonym">Neptunus trituberculatus</name>
    <dbReference type="NCBI Taxonomy" id="210409"/>
    <lineage>
        <taxon>Eukaryota</taxon>
        <taxon>Metazoa</taxon>
        <taxon>Ecdysozoa</taxon>
        <taxon>Arthropoda</taxon>
        <taxon>Crustacea</taxon>
        <taxon>Multicrustacea</taxon>
        <taxon>Malacostraca</taxon>
        <taxon>Eumalacostraca</taxon>
        <taxon>Eucarida</taxon>
        <taxon>Decapoda</taxon>
        <taxon>Pleocyemata</taxon>
        <taxon>Brachyura</taxon>
        <taxon>Eubrachyura</taxon>
        <taxon>Portunoidea</taxon>
        <taxon>Portunidae</taxon>
        <taxon>Portuninae</taxon>
        <taxon>Portunus</taxon>
    </lineage>
</organism>
<dbReference type="Proteomes" id="UP000324222">
    <property type="component" value="Unassembled WGS sequence"/>
</dbReference>
<dbReference type="AlphaFoldDB" id="A0A5B7HFI4"/>
<evidence type="ECO:0000256" key="1">
    <source>
        <dbReference type="SAM" id="Coils"/>
    </source>
</evidence>
<protein>
    <submittedName>
        <fullName evidence="2">Uncharacterized protein</fullName>
    </submittedName>
</protein>
<gene>
    <name evidence="2" type="ORF">E2C01_062514</name>
</gene>
<accession>A0A5B7HFI4</accession>
<evidence type="ECO:0000313" key="2">
    <source>
        <dbReference type="EMBL" id="MPC68315.1"/>
    </source>
</evidence>
<comment type="caution">
    <text evidence="2">The sequence shown here is derived from an EMBL/GenBank/DDBJ whole genome shotgun (WGS) entry which is preliminary data.</text>
</comment>
<keyword evidence="3" id="KW-1185">Reference proteome</keyword>
<proteinExistence type="predicted"/>
<keyword evidence="1" id="KW-0175">Coiled coil</keyword>
<evidence type="ECO:0000313" key="3">
    <source>
        <dbReference type="Proteomes" id="UP000324222"/>
    </source>
</evidence>
<reference evidence="2 3" key="1">
    <citation type="submission" date="2019-05" db="EMBL/GenBank/DDBJ databases">
        <title>Another draft genome of Portunus trituberculatus and its Hox gene families provides insights of decapod evolution.</title>
        <authorList>
            <person name="Jeong J.-H."/>
            <person name="Song I."/>
            <person name="Kim S."/>
            <person name="Choi T."/>
            <person name="Kim D."/>
            <person name="Ryu S."/>
            <person name="Kim W."/>
        </authorList>
    </citation>
    <scope>NUCLEOTIDE SEQUENCE [LARGE SCALE GENOMIC DNA]</scope>
    <source>
        <tissue evidence="2">Muscle</tissue>
    </source>
</reference>
<dbReference type="EMBL" id="VSRR010027647">
    <property type="protein sequence ID" value="MPC68315.1"/>
    <property type="molecule type" value="Genomic_DNA"/>
</dbReference>
<sequence length="72" mass="8262">MADARGSELGWKRLENLVAGLVQAMNKMAQETREIKQEMSAVVVQMDLMREEMRAAVGEARQFTLEHSRRLQ</sequence>